<protein>
    <submittedName>
        <fullName evidence="1">Uncharacterized protein</fullName>
    </submittedName>
</protein>
<keyword evidence="2" id="KW-1185">Reference proteome</keyword>
<accession>A0ACB6ZQ24</accession>
<proteinExistence type="predicted"/>
<organism evidence="1 2">
    <name type="scientific">Thelephora ganbajun</name>
    <name type="common">Ganba fungus</name>
    <dbReference type="NCBI Taxonomy" id="370292"/>
    <lineage>
        <taxon>Eukaryota</taxon>
        <taxon>Fungi</taxon>
        <taxon>Dikarya</taxon>
        <taxon>Basidiomycota</taxon>
        <taxon>Agaricomycotina</taxon>
        <taxon>Agaricomycetes</taxon>
        <taxon>Thelephorales</taxon>
        <taxon>Thelephoraceae</taxon>
        <taxon>Thelephora</taxon>
    </lineage>
</organism>
<dbReference type="EMBL" id="MU117975">
    <property type="protein sequence ID" value="KAF9651523.1"/>
    <property type="molecule type" value="Genomic_DNA"/>
</dbReference>
<reference evidence="1" key="1">
    <citation type="submission" date="2019-10" db="EMBL/GenBank/DDBJ databases">
        <authorList>
            <consortium name="DOE Joint Genome Institute"/>
            <person name="Kuo A."/>
            <person name="Miyauchi S."/>
            <person name="Kiss E."/>
            <person name="Drula E."/>
            <person name="Kohler A."/>
            <person name="Sanchez-Garcia M."/>
            <person name="Andreopoulos B."/>
            <person name="Barry K.W."/>
            <person name="Bonito G."/>
            <person name="Buee M."/>
            <person name="Carver A."/>
            <person name="Chen C."/>
            <person name="Cichocki N."/>
            <person name="Clum A."/>
            <person name="Culley D."/>
            <person name="Crous P.W."/>
            <person name="Fauchery L."/>
            <person name="Girlanda M."/>
            <person name="Hayes R."/>
            <person name="Keri Z."/>
            <person name="Labutti K."/>
            <person name="Lipzen A."/>
            <person name="Lombard V."/>
            <person name="Magnuson J."/>
            <person name="Maillard F."/>
            <person name="Morin E."/>
            <person name="Murat C."/>
            <person name="Nolan M."/>
            <person name="Ohm R."/>
            <person name="Pangilinan J."/>
            <person name="Pereira M."/>
            <person name="Perotto S."/>
            <person name="Peter M."/>
            <person name="Riley R."/>
            <person name="Sitrit Y."/>
            <person name="Stielow B."/>
            <person name="Szollosi G."/>
            <person name="Zifcakova L."/>
            <person name="Stursova M."/>
            <person name="Spatafora J.W."/>
            <person name="Tedersoo L."/>
            <person name="Vaario L.-M."/>
            <person name="Yamada A."/>
            <person name="Yan M."/>
            <person name="Wang P."/>
            <person name="Xu J."/>
            <person name="Bruns T."/>
            <person name="Baldrian P."/>
            <person name="Vilgalys R."/>
            <person name="Henrissat B."/>
            <person name="Grigoriev I.V."/>
            <person name="Hibbett D."/>
            <person name="Nagy L.G."/>
            <person name="Martin F.M."/>
        </authorList>
    </citation>
    <scope>NUCLEOTIDE SEQUENCE</scope>
    <source>
        <strain evidence="1">P2</strain>
    </source>
</reference>
<dbReference type="Proteomes" id="UP000886501">
    <property type="component" value="Unassembled WGS sequence"/>
</dbReference>
<evidence type="ECO:0000313" key="2">
    <source>
        <dbReference type="Proteomes" id="UP000886501"/>
    </source>
</evidence>
<sequence length="218" mass="24875">MTKYAIHPKSSSAPYRSQKFHVTRPGARVVLKPHQRPHVTREAQAEPDELAFYRRLHSYRDRDDPSHCHQNALDDDEGGDWADESTLIAMLQENDPVEDEDCDVAGLLDRLSDAMVAYRPGLRDYLKNALIPTVHHQTRLHNTLRGKVDTSFATGVLSVDQVCKNVESFRLKDEDDVTNFYSGTKAKVGQIQKQIATMEGERKRILEAFEREATQRCI</sequence>
<name>A0ACB6ZQ24_THEGA</name>
<evidence type="ECO:0000313" key="1">
    <source>
        <dbReference type="EMBL" id="KAF9651523.1"/>
    </source>
</evidence>
<comment type="caution">
    <text evidence="1">The sequence shown here is derived from an EMBL/GenBank/DDBJ whole genome shotgun (WGS) entry which is preliminary data.</text>
</comment>
<reference evidence="1" key="2">
    <citation type="journal article" date="2020" name="Nat. Commun.">
        <title>Large-scale genome sequencing of mycorrhizal fungi provides insights into the early evolution of symbiotic traits.</title>
        <authorList>
            <person name="Miyauchi S."/>
            <person name="Kiss E."/>
            <person name="Kuo A."/>
            <person name="Drula E."/>
            <person name="Kohler A."/>
            <person name="Sanchez-Garcia M."/>
            <person name="Morin E."/>
            <person name="Andreopoulos B."/>
            <person name="Barry K.W."/>
            <person name="Bonito G."/>
            <person name="Buee M."/>
            <person name="Carver A."/>
            <person name="Chen C."/>
            <person name="Cichocki N."/>
            <person name="Clum A."/>
            <person name="Culley D."/>
            <person name="Crous P.W."/>
            <person name="Fauchery L."/>
            <person name="Girlanda M."/>
            <person name="Hayes R.D."/>
            <person name="Keri Z."/>
            <person name="LaButti K."/>
            <person name="Lipzen A."/>
            <person name="Lombard V."/>
            <person name="Magnuson J."/>
            <person name="Maillard F."/>
            <person name="Murat C."/>
            <person name="Nolan M."/>
            <person name="Ohm R.A."/>
            <person name="Pangilinan J."/>
            <person name="Pereira M.F."/>
            <person name="Perotto S."/>
            <person name="Peter M."/>
            <person name="Pfister S."/>
            <person name="Riley R."/>
            <person name="Sitrit Y."/>
            <person name="Stielow J.B."/>
            <person name="Szollosi G."/>
            <person name="Zifcakova L."/>
            <person name="Stursova M."/>
            <person name="Spatafora J.W."/>
            <person name="Tedersoo L."/>
            <person name="Vaario L.M."/>
            <person name="Yamada A."/>
            <person name="Yan M."/>
            <person name="Wang P."/>
            <person name="Xu J."/>
            <person name="Bruns T."/>
            <person name="Baldrian P."/>
            <person name="Vilgalys R."/>
            <person name="Dunand C."/>
            <person name="Henrissat B."/>
            <person name="Grigoriev I.V."/>
            <person name="Hibbett D."/>
            <person name="Nagy L.G."/>
            <person name="Martin F.M."/>
        </authorList>
    </citation>
    <scope>NUCLEOTIDE SEQUENCE</scope>
    <source>
        <strain evidence="1">P2</strain>
    </source>
</reference>
<gene>
    <name evidence="1" type="ORF">BDM02DRAFT_3110648</name>
</gene>